<comment type="caution">
    <text evidence="1">The sequence shown here is derived from an EMBL/GenBank/DDBJ whole genome shotgun (WGS) entry which is preliminary data.</text>
</comment>
<evidence type="ECO:0000313" key="1">
    <source>
        <dbReference type="EMBL" id="KAJ8633992.1"/>
    </source>
</evidence>
<gene>
    <name evidence="1" type="ORF">MRB53_027328</name>
</gene>
<dbReference type="EMBL" id="CM056816">
    <property type="protein sequence ID" value="KAJ8633992.1"/>
    <property type="molecule type" value="Genomic_DNA"/>
</dbReference>
<sequence>MAMVDLTICVHELSPKVTKADLTTFFSYCGTIDDIELKGNGVESQSARVTFKQPYAQQIALLLNNVTILDRQVRILPEKDDTAKTQEQTESMATEQSVVQALRSRGYQMLKRANEVVGNAGSTFVTTGALWLSGVFDKASTSTAQLAVKTNNIKKGREADIETTNPRKGK</sequence>
<proteinExistence type="predicted"/>
<evidence type="ECO:0000313" key="2">
    <source>
        <dbReference type="Proteomes" id="UP001234297"/>
    </source>
</evidence>
<accession>A0ACC2LLM2</accession>
<protein>
    <submittedName>
        <fullName evidence="1">Uncharacterized protein</fullName>
    </submittedName>
</protein>
<name>A0ACC2LLM2_PERAE</name>
<keyword evidence="2" id="KW-1185">Reference proteome</keyword>
<organism evidence="1 2">
    <name type="scientific">Persea americana</name>
    <name type="common">Avocado</name>
    <dbReference type="NCBI Taxonomy" id="3435"/>
    <lineage>
        <taxon>Eukaryota</taxon>
        <taxon>Viridiplantae</taxon>
        <taxon>Streptophyta</taxon>
        <taxon>Embryophyta</taxon>
        <taxon>Tracheophyta</taxon>
        <taxon>Spermatophyta</taxon>
        <taxon>Magnoliopsida</taxon>
        <taxon>Magnoliidae</taxon>
        <taxon>Laurales</taxon>
        <taxon>Lauraceae</taxon>
        <taxon>Persea</taxon>
    </lineage>
</organism>
<dbReference type="Proteomes" id="UP001234297">
    <property type="component" value="Chromosome 8"/>
</dbReference>
<reference evidence="1 2" key="1">
    <citation type="journal article" date="2022" name="Hortic Res">
        <title>A haplotype resolved chromosomal level avocado genome allows analysis of novel avocado genes.</title>
        <authorList>
            <person name="Nath O."/>
            <person name="Fletcher S.J."/>
            <person name="Hayward A."/>
            <person name="Shaw L.M."/>
            <person name="Masouleh A.K."/>
            <person name="Furtado A."/>
            <person name="Henry R.J."/>
            <person name="Mitter N."/>
        </authorList>
    </citation>
    <scope>NUCLEOTIDE SEQUENCE [LARGE SCALE GENOMIC DNA]</scope>
    <source>
        <strain evidence="2">cv. Hass</strain>
    </source>
</reference>